<evidence type="ECO:0000313" key="6">
    <source>
        <dbReference type="Proteomes" id="UP000198841"/>
    </source>
</evidence>
<dbReference type="PROSITE" id="PS50043">
    <property type="entry name" value="HTH_LUXR_2"/>
    <property type="match status" value="1"/>
</dbReference>
<dbReference type="Gene3D" id="1.10.10.10">
    <property type="entry name" value="Winged helix-like DNA-binding domain superfamily/Winged helix DNA-binding domain"/>
    <property type="match status" value="1"/>
</dbReference>
<name>A0A1I3QB61_9GAMM</name>
<dbReference type="InterPro" id="IPR011006">
    <property type="entry name" value="CheY-like_superfamily"/>
</dbReference>
<protein>
    <submittedName>
        <fullName evidence="5">Two-component system, NarL family, response regulator EvgA</fullName>
    </submittedName>
</protein>
<reference evidence="5 6" key="1">
    <citation type="submission" date="2016-10" db="EMBL/GenBank/DDBJ databases">
        <authorList>
            <person name="Varghese N."/>
            <person name="Submissions S."/>
        </authorList>
    </citation>
    <scope>NUCLEOTIDE SEQUENCE [LARGE SCALE GENOMIC DNA]</scope>
    <source>
        <strain evidence="5 6">YR512</strain>
    </source>
</reference>
<feature type="modified residue" description="4-aspartylphosphate" evidence="2">
    <location>
        <position position="54"/>
    </location>
</feature>
<dbReference type="RefSeq" id="WP_008110017.1">
    <property type="nucleotide sequence ID" value="NZ_FOSD01000001.1"/>
</dbReference>
<sequence>MREKVVIFDSNPVIISGMRFCLSQHGFDVAATTTIPEELFRIILFVKPDFVIIDPVLMKEEYISRLGQLTSILKGLRIVIFASSDSAFHILRTHRLNWMVYLSKNQPLEKLIHTLNFPPKYNLVVIDNEVSESLQDASATAILRHLTGREMQVLREIGAGKANKTIAEEMQLSNKTISTYKRSIMQKLNTTDLRVVIDFARRNGF</sequence>
<dbReference type="Proteomes" id="UP000198841">
    <property type="component" value="Unassembled WGS sequence"/>
</dbReference>
<evidence type="ECO:0000256" key="1">
    <source>
        <dbReference type="ARBA" id="ARBA00023125"/>
    </source>
</evidence>
<dbReference type="SMART" id="SM00421">
    <property type="entry name" value="HTH_LUXR"/>
    <property type="match status" value="1"/>
</dbReference>
<feature type="domain" description="Response regulatory" evidence="4">
    <location>
        <begin position="4"/>
        <end position="119"/>
    </location>
</feature>
<dbReference type="InterPro" id="IPR001789">
    <property type="entry name" value="Sig_transdc_resp-reg_receiver"/>
</dbReference>
<dbReference type="Pfam" id="PF00196">
    <property type="entry name" value="GerE"/>
    <property type="match status" value="1"/>
</dbReference>
<dbReference type="PRINTS" id="PR00038">
    <property type="entry name" value="HTHLUXR"/>
</dbReference>
<evidence type="ECO:0000259" key="4">
    <source>
        <dbReference type="PROSITE" id="PS50110"/>
    </source>
</evidence>
<dbReference type="InterPro" id="IPR000792">
    <property type="entry name" value="Tscrpt_reg_LuxR_C"/>
</dbReference>
<accession>A0A1I3QB61</accession>
<dbReference type="InterPro" id="IPR016032">
    <property type="entry name" value="Sig_transdc_resp-reg_C-effctor"/>
</dbReference>
<organism evidence="5 6">
    <name type="scientific">Candidatus Pantoea symbiotica</name>
    <dbReference type="NCBI Taxonomy" id="1884370"/>
    <lineage>
        <taxon>Bacteria</taxon>
        <taxon>Pseudomonadati</taxon>
        <taxon>Pseudomonadota</taxon>
        <taxon>Gammaproteobacteria</taxon>
        <taxon>Enterobacterales</taxon>
        <taxon>Erwiniaceae</taxon>
        <taxon>Pantoea</taxon>
    </lineage>
</organism>
<dbReference type="PROSITE" id="PS00622">
    <property type="entry name" value="HTH_LUXR_1"/>
    <property type="match status" value="1"/>
</dbReference>
<dbReference type="InterPro" id="IPR051015">
    <property type="entry name" value="EvgA-like"/>
</dbReference>
<dbReference type="EMBL" id="FOSD01000001">
    <property type="protein sequence ID" value="SFJ30551.1"/>
    <property type="molecule type" value="Genomic_DNA"/>
</dbReference>
<dbReference type="PANTHER" id="PTHR45566:SF1">
    <property type="entry name" value="HTH-TYPE TRANSCRIPTIONAL REGULATOR YHJB-RELATED"/>
    <property type="match status" value="1"/>
</dbReference>
<feature type="domain" description="HTH luxR-type" evidence="3">
    <location>
        <begin position="139"/>
        <end position="204"/>
    </location>
</feature>
<gene>
    <name evidence="5" type="ORF">SAMN05518863_10163</name>
</gene>
<dbReference type="InterPro" id="IPR036388">
    <property type="entry name" value="WH-like_DNA-bd_sf"/>
</dbReference>
<dbReference type="CDD" id="cd06170">
    <property type="entry name" value="LuxR_C_like"/>
    <property type="match status" value="1"/>
</dbReference>
<comment type="caution">
    <text evidence="5">The sequence shown here is derived from an EMBL/GenBank/DDBJ whole genome shotgun (WGS) entry which is preliminary data.</text>
</comment>
<keyword evidence="1" id="KW-0238">DNA-binding</keyword>
<proteinExistence type="predicted"/>
<evidence type="ECO:0000256" key="2">
    <source>
        <dbReference type="PROSITE-ProRule" id="PRU00169"/>
    </source>
</evidence>
<dbReference type="SUPFAM" id="SSF52172">
    <property type="entry name" value="CheY-like"/>
    <property type="match status" value="1"/>
</dbReference>
<dbReference type="SUPFAM" id="SSF46894">
    <property type="entry name" value="C-terminal effector domain of the bipartite response regulators"/>
    <property type="match status" value="1"/>
</dbReference>
<dbReference type="PANTHER" id="PTHR45566">
    <property type="entry name" value="HTH-TYPE TRANSCRIPTIONAL REGULATOR YHJB-RELATED"/>
    <property type="match status" value="1"/>
</dbReference>
<evidence type="ECO:0000259" key="3">
    <source>
        <dbReference type="PROSITE" id="PS50043"/>
    </source>
</evidence>
<dbReference type="Gene3D" id="3.40.50.2300">
    <property type="match status" value="1"/>
</dbReference>
<evidence type="ECO:0000313" key="5">
    <source>
        <dbReference type="EMBL" id="SFJ30551.1"/>
    </source>
</evidence>
<dbReference type="PROSITE" id="PS50110">
    <property type="entry name" value="RESPONSE_REGULATORY"/>
    <property type="match status" value="1"/>
</dbReference>
<keyword evidence="6" id="KW-1185">Reference proteome</keyword>
<keyword evidence="2" id="KW-0597">Phosphoprotein</keyword>